<evidence type="ECO:0008006" key="3">
    <source>
        <dbReference type="Google" id="ProtNLM"/>
    </source>
</evidence>
<keyword evidence="2" id="KW-1185">Reference proteome</keyword>
<evidence type="ECO:0000313" key="2">
    <source>
        <dbReference type="Proteomes" id="UP001189429"/>
    </source>
</evidence>
<feature type="non-terminal residue" evidence="1">
    <location>
        <position position="56"/>
    </location>
</feature>
<reference evidence="1" key="1">
    <citation type="submission" date="2023-10" db="EMBL/GenBank/DDBJ databases">
        <authorList>
            <person name="Chen Y."/>
            <person name="Shah S."/>
            <person name="Dougan E. K."/>
            <person name="Thang M."/>
            <person name="Chan C."/>
        </authorList>
    </citation>
    <scope>NUCLEOTIDE SEQUENCE [LARGE SCALE GENOMIC DNA]</scope>
</reference>
<accession>A0ABN9VP74</accession>
<protein>
    <recommendedName>
        <fullName evidence="3">EF-hand domain-containing protein</fullName>
    </recommendedName>
</protein>
<dbReference type="Proteomes" id="UP001189429">
    <property type="component" value="Unassembled WGS sequence"/>
</dbReference>
<organism evidence="1 2">
    <name type="scientific">Prorocentrum cordatum</name>
    <dbReference type="NCBI Taxonomy" id="2364126"/>
    <lineage>
        <taxon>Eukaryota</taxon>
        <taxon>Sar</taxon>
        <taxon>Alveolata</taxon>
        <taxon>Dinophyceae</taxon>
        <taxon>Prorocentrales</taxon>
        <taxon>Prorocentraceae</taxon>
        <taxon>Prorocentrum</taxon>
    </lineage>
</organism>
<proteinExistence type="predicted"/>
<dbReference type="EMBL" id="CAUYUJ010017478">
    <property type="protein sequence ID" value="CAK0875133.1"/>
    <property type="molecule type" value="Genomic_DNA"/>
</dbReference>
<name>A0ABN9VP74_9DINO</name>
<gene>
    <name evidence="1" type="ORF">PCOR1329_LOCUS59864</name>
</gene>
<sequence length="56" mass="6306">MAQEFAKVLGLDKDGNVKLQDVKDVFMEKLEPPMPEDEADALLRPAMKHAGQDEEH</sequence>
<comment type="caution">
    <text evidence="1">The sequence shown here is derived from an EMBL/GenBank/DDBJ whole genome shotgun (WGS) entry which is preliminary data.</text>
</comment>
<evidence type="ECO:0000313" key="1">
    <source>
        <dbReference type="EMBL" id="CAK0875133.1"/>
    </source>
</evidence>